<sequence length="225" mass="25863">MSTPLHLRLVPEPPFQKPIYPRRHLTMMCMLLNVQSSEWYSEFEEVYRKCPGIERMADEFIELLGEATAYYPFDATEALRDRPDYVFDKHFNFAVPALLRRDCIQMRRNEPVASSAVYESIALKPKSLEEADLIHLDDGSTISVKDELVHYDLFDSARHRWGWLGATAAKAYIAMRRNFTPRHTLPSSDDDDAPLSQSPVQSVASAHEPAHDSSDLRRRHRSPCS</sequence>
<gene>
    <name evidence="2" type="ORF">RHTO0S_10e05666g</name>
</gene>
<feature type="region of interest" description="Disordered" evidence="1">
    <location>
        <begin position="183"/>
        <end position="225"/>
    </location>
</feature>
<evidence type="ECO:0000313" key="2">
    <source>
        <dbReference type="EMBL" id="CDR45155.1"/>
    </source>
</evidence>
<name>A0A061B5R5_RHOTO</name>
<dbReference type="AlphaFoldDB" id="A0A061B5R5"/>
<organism evidence="2">
    <name type="scientific">Rhodotorula toruloides</name>
    <name type="common">Yeast</name>
    <name type="synonym">Rhodosporidium toruloides</name>
    <dbReference type="NCBI Taxonomy" id="5286"/>
    <lineage>
        <taxon>Eukaryota</taxon>
        <taxon>Fungi</taxon>
        <taxon>Dikarya</taxon>
        <taxon>Basidiomycota</taxon>
        <taxon>Pucciniomycotina</taxon>
        <taxon>Microbotryomycetes</taxon>
        <taxon>Sporidiobolales</taxon>
        <taxon>Sporidiobolaceae</taxon>
        <taxon>Rhodotorula</taxon>
    </lineage>
</organism>
<proteinExistence type="predicted"/>
<evidence type="ECO:0000256" key="1">
    <source>
        <dbReference type="SAM" id="MobiDB-lite"/>
    </source>
</evidence>
<dbReference type="EMBL" id="LK052945">
    <property type="protein sequence ID" value="CDR45155.1"/>
    <property type="molecule type" value="Genomic_DNA"/>
</dbReference>
<protein>
    <submittedName>
        <fullName evidence="2">RHTO0S10e05666g1_1</fullName>
    </submittedName>
</protein>
<reference evidence="2" key="1">
    <citation type="journal article" date="2014" name="Genome Announc.">
        <title>Draft genome sequence of Rhodosporidium toruloides CECT1137, an oleaginous yeast of biotechnological interest.</title>
        <authorList>
            <person name="Morin N."/>
            <person name="Calcas X."/>
            <person name="Devillers H."/>
            <person name="Durrens P."/>
            <person name="Sherman D.J."/>
            <person name="Nicaud J.-M."/>
            <person name="Neuveglise C."/>
        </authorList>
    </citation>
    <scope>NUCLEOTIDE SEQUENCE</scope>
    <source>
        <strain evidence="2">CECT1137</strain>
    </source>
</reference>
<dbReference type="OrthoDB" id="10279455at2759"/>
<accession>A0A061B5R5</accession>